<comment type="caution">
    <text evidence="1">The sequence shown here is derived from an EMBL/GenBank/DDBJ whole genome shotgun (WGS) entry which is preliminary data.</text>
</comment>
<gene>
    <name evidence="1" type="ORF">V1517DRAFT_61432</name>
</gene>
<evidence type="ECO:0000313" key="1">
    <source>
        <dbReference type="EMBL" id="KAK9319150.1"/>
    </source>
</evidence>
<sequence>MQTGAFTDHVTWRWCFYINLPFGGVTAVALVVFLKLPRQAQHDANKTLREKIMHFDTIGTAFFLPCVVCVLISLQWVAPRTRGVTAAYRAVGPLQRAAYRLCWRAVPDGRGRHGAGAYRRASQRREHDLLLHVHRRGLLRQPTPSSAWKLSVILGMTVATIVLSRATQSTASS</sequence>
<dbReference type="EMBL" id="MU970221">
    <property type="protein sequence ID" value="KAK9319150.1"/>
    <property type="molecule type" value="Genomic_DNA"/>
</dbReference>
<dbReference type="Proteomes" id="UP001489719">
    <property type="component" value="Unassembled WGS sequence"/>
</dbReference>
<proteinExistence type="predicted"/>
<accession>A0ACC3TDV8</accession>
<organism evidence="1 2">
    <name type="scientific">Lipomyces orientalis</name>
    <dbReference type="NCBI Taxonomy" id="1233043"/>
    <lineage>
        <taxon>Eukaryota</taxon>
        <taxon>Fungi</taxon>
        <taxon>Dikarya</taxon>
        <taxon>Ascomycota</taxon>
        <taxon>Saccharomycotina</taxon>
        <taxon>Lipomycetes</taxon>
        <taxon>Lipomycetales</taxon>
        <taxon>Lipomycetaceae</taxon>
        <taxon>Lipomyces</taxon>
    </lineage>
</organism>
<name>A0ACC3TDV8_9ASCO</name>
<protein>
    <submittedName>
        <fullName evidence="1">Uncharacterized protein</fullName>
    </submittedName>
</protein>
<evidence type="ECO:0000313" key="2">
    <source>
        <dbReference type="Proteomes" id="UP001489719"/>
    </source>
</evidence>
<keyword evidence="2" id="KW-1185">Reference proteome</keyword>
<reference evidence="2" key="1">
    <citation type="journal article" date="2024" name="Front. Bioeng. Biotechnol.">
        <title>Genome-scale model development and genomic sequencing of the oleaginous clade Lipomyces.</title>
        <authorList>
            <person name="Czajka J.J."/>
            <person name="Han Y."/>
            <person name="Kim J."/>
            <person name="Mondo S.J."/>
            <person name="Hofstad B.A."/>
            <person name="Robles A."/>
            <person name="Haridas S."/>
            <person name="Riley R."/>
            <person name="LaButti K."/>
            <person name="Pangilinan J."/>
            <person name="Andreopoulos W."/>
            <person name="Lipzen A."/>
            <person name="Yan J."/>
            <person name="Wang M."/>
            <person name="Ng V."/>
            <person name="Grigoriev I.V."/>
            <person name="Spatafora J.W."/>
            <person name="Magnuson J.K."/>
            <person name="Baker S.E."/>
            <person name="Pomraning K.R."/>
        </authorList>
    </citation>
    <scope>NUCLEOTIDE SEQUENCE [LARGE SCALE GENOMIC DNA]</scope>
    <source>
        <strain evidence="2">CBS 10300</strain>
    </source>
</reference>